<dbReference type="InterPro" id="IPR000064">
    <property type="entry name" value="NLP_P60_dom"/>
</dbReference>
<dbReference type="InterPro" id="IPR038765">
    <property type="entry name" value="Papain-like_cys_pep_sf"/>
</dbReference>
<name>A0A6S6SKJ2_9BACT</name>
<dbReference type="EMBL" id="CACVAS010000036">
    <property type="protein sequence ID" value="CAA6805656.1"/>
    <property type="molecule type" value="Genomic_DNA"/>
</dbReference>
<sequence>MKLNHILLLLSSLVMLLLLGCSGKPNHHPRNPNYAIEKPSVKYTPNKKNLSKMVKDLQGSPYVWAEEGPNHFDCSGFTYYLYGSMGIEIPRVAHAQAQVGKRVTVKELQYGDLIFFATNKKNRKKITHVGLYLGNGWFTHASTIKYEVVYSNLFTSSYYKKYLRLCRRYLPDDTQQKPSVQPWKKDNTPFKKTPMSKANTTHKAVVIKTPFNQITSRPPSSRHYIQIGSYMGYPKRTIMNAVKRYGFAHTIIRFEKDGNKIAKLLIGPFKTKQEAQKTLPRVKQRIEKSAFIAEIH</sequence>
<dbReference type="Pfam" id="PF05036">
    <property type="entry name" value="SPOR"/>
    <property type="match status" value="1"/>
</dbReference>
<dbReference type="PROSITE" id="PS51935">
    <property type="entry name" value="NLPC_P60"/>
    <property type="match status" value="1"/>
</dbReference>
<dbReference type="SUPFAM" id="SSF110997">
    <property type="entry name" value="Sporulation related repeat"/>
    <property type="match status" value="1"/>
</dbReference>
<evidence type="ECO:0000259" key="6">
    <source>
        <dbReference type="PROSITE" id="PS51935"/>
    </source>
</evidence>
<gene>
    <name evidence="7" type="ORF">HELGO_WM3023</name>
</gene>
<evidence type="ECO:0000256" key="4">
    <source>
        <dbReference type="ARBA" id="ARBA00022807"/>
    </source>
</evidence>
<dbReference type="GO" id="GO:0006508">
    <property type="term" value="P:proteolysis"/>
    <property type="evidence" value="ECO:0007669"/>
    <property type="project" value="UniProtKB-KW"/>
</dbReference>
<evidence type="ECO:0000256" key="3">
    <source>
        <dbReference type="ARBA" id="ARBA00022801"/>
    </source>
</evidence>
<keyword evidence="4" id="KW-0788">Thiol protease</keyword>
<dbReference type="PANTHER" id="PTHR47053:SF1">
    <property type="entry name" value="MUREIN DD-ENDOPEPTIDASE MEPH-RELATED"/>
    <property type="match status" value="1"/>
</dbReference>
<dbReference type="PROSITE" id="PS51257">
    <property type="entry name" value="PROKAR_LIPOPROTEIN"/>
    <property type="match status" value="1"/>
</dbReference>
<feature type="domain" description="NlpC/P60" evidence="6">
    <location>
        <begin position="44"/>
        <end position="170"/>
    </location>
</feature>
<evidence type="ECO:0000256" key="2">
    <source>
        <dbReference type="ARBA" id="ARBA00022670"/>
    </source>
</evidence>
<evidence type="ECO:0000313" key="7">
    <source>
        <dbReference type="EMBL" id="CAA6805656.1"/>
    </source>
</evidence>
<dbReference type="Gene3D" id="3.90.1720.10">
    <property type="entry name" value="endopeptidase domain like (from Nostoc punctiforme)"/>
    <property type="match status" value="1"/>
</dbReference>
<dbReference type="GO" id="GO:0008234">
    <property type="term" value="F:cysteine-type peptidase activity"/>
    <property type="evidence" value="ECO:0007669"/>
    <property type="project" value="UniProtKB-KW"/>
</dbReference>
<dbReference type="PANTHER" id="PTHR47053">
    <property type="entry name" value="MUREIN DD-ENDOPEPTIDASE MEPH-RELATED"/>
    <property type="match status" value="1"/>
</dbReference>
<dbReference type="AlphaFoldDB" id="A0A6S6SKJ2"/>
<dbReference type="InterPro" id="IPR007730">
    <property type="entry name" value="SPOR-like_dom"/>
</dbReference>
<keyword evidence="2" id="KW-0645">Protease</keyword>
<dbReference type="GO" id="GO:0042834">
    <property type="term" value="F:peptidoglycan binding"/>
    <property type="evidence" value="ECO:0007669"/>
    <property type="project" value="InterPro"/>
</dbReference>
<comment type="similarity">
    <text evidence="1">Belongs to the peptidase C40 family.</text>
</comment>
<dbReference type="InterPro" id="IPR036680">
    <property type="entry name" value="SPOR-like_sf"/>
</dbReference>
<accession>A0A6S6SKJ2</accession>
<dbReference type="InterPro" id="IPR051202">
    <property type="entry name" value="Peptidase_C40"/>
</dbReference>
<proteinExistence type="inferred from homology"/>
<reference evidence="7" key="1">
    <citation type="submission" date="2020-01" db="EMBL/GenBank/DDBJ databases">
        <authorList>
            <person name="Meier V. D."/>
            <person name="Meier V D."/>
        </authorList>
    </citation>
    <scope>NUCLEOTIDE SEQUENCE</scope>
    <source>
        <strain evidence="7">HLG_WM_MAG_01</strain>
    </source>
</reference>
<evidence type="ECO:0000256" key="1">
    <source>
        <dbReference type="ARBA" id="ARBA00007074"/>
    </source>
</evidence>
<keyword evidence="3" id="KW-0378">Hydrolase</keyword>
<feature type="region of interest" description="Disordered" evidence="5">
    <location>
        <begin position="176"/>
        <end position="195"/>
    </location>
</feature>
<organism evidence="7">
    <name type="scientific">uncultured Sulfurovum sp</name>
    <dbReference type="NCBI Taxonomy" id="269237"/>
    <lineage>
        <taxon>Bacteria</taxon>
        <taxon>Pseudomonadati</taxon>
        <taxon>Campylobacterota</taxon>
        <taxon>Epsilonproteobacteria</taxon>
        <taxon>Campylobacterales</taxon>
        <taxon>Sulfurovaceae</taxon>
        <taxon>Sulfurovum</taxon>
        <taxon>environmental samples</taxon>
    </lineage>
</organism>
<evidence type="ECO:0000256" key="5">
    <source>
        <dbReference type="SAM" id="MobiDB-lite"/>
    </source>
</evidence>
<dbReference type="Pfam" id="PF00877">
    <property type="entry name" value="NLPC_P60"/>
    <property type="match status" value="1"/>
</dbReference>
<protein>
    <recommendedName>
        <fullName evidence="6">NlpC/P60 domain-containing protein</fullName>
    </recommendedName>
</protein>
<dbReference type="SUPFAM" id="SSF54001">
    <property type="entry name" value="Cysteine proteinases"/>
    <property type="match status" value="1"/>
</dbReference>